<keyword evidence="11 14" id="KW-0464">Manganese</keyword>
<sequence length="428" mass="49583">MNSLPIFVYFLSLLLPKMPEISIFRIRTTKKNNSCVIILIPLSRPSFEHNSTNFSGINRPNVDYLNCRSSYTMFPSRIFEKWWLRAFIALVVFFVWQICYAINRVQGLEEEKTILQATIEVLKRKSDGLRTEIHEKERALTRLDGRIEEIDTQIRDHISLLPRVNRTTPFIYFITPTHFRAAQKADLTRLSYTLSHVPNLHWIVVEDSDELTASVAEILKRSRLPYTHLNARTPPTQKMKYSDPNWTLPRGVDQRNSALLWIRNQLAGVKNGVVYFGDDDNTYDLKVFEEMRKVEKAGVWPVGIVGGMFVETPILAENGTIIDFNAVWKRERPFPIDMAAFAVNITLILSNPNALFSFDVPRGYQESTFLENVGIHRYNMEPLAEKCTKVYVWHTRTEKSKLSKEMIEKLTKKRGFNELEAHALGVKI</sequence>
<dbReference type="InParanoid" id="E3NB15"/>
<dbReference type="GO" id="GO:0050650">
    <property type="term" value="P:chondroitin sulfate proteoglycan biosynthetic process"/>
    <property type="evidence" value="ECO:0007669"/>
    <property type="project" value="EnsemblMetazoa"/>
</dbReference>
<dbReference type="FunFam" id="3.90.550.10:FF:000044">
    <property type="entry name" value="Galactosylgalactosylxylosylprotein 3-beta-glucuronosyltransferase"/>
    <property type="match status" value="1"/>
</dbReference>
<organism evidence="19">
    <name type="scientific">Caenorhabditis remanei</name>
    <name type="common">Caenorhabditis vulgaris</name>
    <dbReference type="NCBI Taxonomy" id="31234"/>
    <lineage>
        <taxon>Eukaryota</taxon>
        <taxon>Metazoa</taxon>
        <taxon>Ecdysozoa</taxon>
        <taxon>Nematoda</taxon>
        <taxon>Chromadorea</taxon>
        <taxon>Rhabditida</taxon>
        <taxon>Rhabditina</taxon>
        <taxon>Rhabditomorpha</taxon>
        <taxon>Rhabditoidea</taxon>
        <taxon>Rhabditidae</taxon>
        <taxon>Peloderinae</taxon>
        <taxon>Caenorhabditis</taxon>
    </lineage>
</organism>
<dbReference type="GO" id="GO:0040025">
    <property type="term" value="P:vulval development"/>
    <property type="evidence" value="ECO:0007669"/>
    <property type="project" value="EnsemblMetazoa"/>
</dbReference>
<dbReference type="EC" id="2.4.1.135" evidence="3 16"/>
<evidence type="ECO:0000256" key="2">
    <source>
        <dbReference type="ARBA" id="ARBA00007706"/>
    </source>
</evidence>
<dbReference type="STRING" id="31234.E3NB15"/>
<evidence type="ECO:0000256" key="1">
    <source>
        <dbReference type="ARBA" id="ARBA00004606"/>
    </source>
</evidence>
<dbReference type="GO" id="GO:0015018">
    <property type="term" value="F:galactosylgalactosylxylosylprotein 3-beta-glucuronosyltransferase activity"/>
    <property type="evidence" value="ECO:0007669"/>
    <property type="project" value="UniProtKB-UniRule"/>
</dbReference>
<dbReference type="SUPFAM" id="SSF53448">
    <property type="entry name" value="Nucleotide-diphospho-sugar transferases"/>
    <property type="match status" value="1"/>
</dbReference>
<keyword evidence="9" id="KW-0472">Membrane</keyword>
<evidence type="ECO:0000256" key="8">
    <source>
        <dbReference type="ARBA" id="ARBA00022989"/>
    </source>
</evidence>
<name>E3NB15_CAERE</name>
<keyword evidence="16" id="KW-0333">Golgi apparatus</keyword>
<keyword evidence="10" id="KW-0325">Glycoprotein</keyword>
<dbReference type="eggNOG" id="KOG1476">
    <property type="taxonomic scope" value="Eukaryota"/>
</dbReference>
<comment type="catalytic activity">
    <reaction evidence="12 16">
        <text>3-O-(beta-D-galactosyl-(1-&gt;3)-beta-D-galactosyl-(1-&gt;4)-beta-D-xylosyl)-L-seryl-[protein] + UDP-alpha-D-glucuronate = 3-O-(beta-D-GlcA-(1-&gt;3)-beta-D-Gal-(1-&gt;3)-beta-D-Gal-(1-&gt;4)-beta-D-Xyl)-L-seryl-[protein] + UDP + H(+)</text>
        <dbReference type="Rhea" id="RHEA:24168"/>
        <dbReference type="Rhea" id="RHEA-COMP:12571"/>
        <dbReference type="Rhea" id="RHEA-COMP:12573"/>
        <dbReference type="ChEBI" id="CHEBI:15378"/>
        <dbReference type="ChEBI" id="CHEBI:58052"/>
        <dbReference type="ChEBI" id="CHEBI:58223"/>
        <dbReference type="ChEBI" id="CHEBI:132090"/>
        <dbReference type="ChEBI" id="CHEBI:132093"/>
        <dbReference type="EC" id="2.4.1.135"/>
    </reaction>
</comment>
<gene>
    <name evidence="18" type="primary">Cre-sqv-8</name>
    <name evidence="18" type="ORF">CRE_06985</name>
</gene>
<evidence type="ECO:0000256" key="7">
    <source>
        <dbReference type="ARBA" id="ARBA00022968"/>
    </source>
</evidence>
<dbReference type="Gene3D" id="3.90.550.10">
    <property type="entry name" value="Spore Coat Polysaccharide Biosynthesis Protein SpsA, Chain A"/>
    <property type="match status" value="1"/>
</dbReference>
<dbReference type="GO" id="GO:0005975">
    <property type="term" value="P:carbohydrate metabolic process"/>
    <property type="evidence" value="ECO:0007669"/>
    <property type="project" value="TreeGrafter"/>
</dbReference>
<dbReference type="UniPathway" id="UPA00378"/>
<keyword evidence="17" id="KW-0175">Coiled coil</keyword>
<comment type="subcellular location">
    <subcellularLocation>
        <location evidence="16">Golgi apparatus membrane</location>
        <topology evidence="16">Single-pass type II membrane protein</topology>
    </subcellularLocation>
    <subcellularLocation>
        <location evidence="1">Membrane</location>
        <topology evidence="1">Single-pass type II membrane protein</topology>
    </subcellularLocation>
</comment>
<dbReference type="InterPro" id="IPR005027">
    <property type="entry name" value="Glyco_trans_43"/>
</dbReference>
<dbReference type="RefSeq" id="XP_003094377.2">
    <property type="nucleotide sequence ID" value="XM_003094329.2"/>
</dbReference>
<evidence type="ECO:0000256" key="15">
    <source>
        <dbReference type="PIRSR" id="PIRSR605027-4"/>
    </source>
</evidence>
<feature type="coiled-coil region" evidence="17">
    <location>
        <begin position="105"/>
        <end position="153"/>
    </location>
</feature>
<dbReference type="GO" id="GO:0000139">
    <property type="term" value="C:Golgi membrane"/>
    <property type="evidence" value="ECO:0007669"/>
    <property type="project" value="UniProtKB-SubCell"/>
</dbReference>
<keyword evidence="19" id="KW-1185">Reference proteome</keyword>
<dbReference type="PANTHER" id="PTHR10896">
    <property type="entry name" value="GALACTOSYLGALACTOSYLXYLOSYLPROTEIN 3-BETA-GLUCURONOSYLTRANSFERASE BETA-1,3-GLUCURONYLTRANSFERASE"/>
    <property type="match status" value="1"/>
</dbReference>
<evidence type="ECO:0000256" key="17">
    <source>
        <dbReference type="SAM" id="Coils"/>
    </source>
</evidence>
<evidence type="ECO:0000256" key="12">
    <source>
        <dbReference type="ARBA" id="ARBA00047979"/>
    </source>
</evidence>
<dbReference type="GO" id="GO:0018991">
    <property type="term" value="P:egg-laying behavior"/>
    <property type="evidence" value="ECO:0007669"/>
    <property type="project" value="EnsemblMetazoa"/>
</dbReference>
<feature type="active site" description="Proton donor/acceptor" evidence="13">
    <location>
        <position position="366"/>
    </location>
</feature>
<keyword evidence="6 14" id="KW-0479">Metal-binding</keyword>
<dbReference type="KEGG" id="crq:GCK72_003664"/>
<dbReference type="FunCoup" id="E3NB15">
    <property type="interactions" value="1689"/>
</dbReference>
<keyword evidence="8" id="KW-1133">Transmembrane helix</keyword>
<comment type="pathway">
    <text evidence="16">Protein modification; protein glycosylation.</text>
</comment>
<dbReference type="Proteomes" id="UP000008281">
    <property type="component" value="Unassembled WGS sequence"/>
</dbReference>
<dbReference type="InterPro" id="IPR029044">
    <property type="entry name" value="Nucleotide-diphossugar_trans"/>
</dbReference>
<evidence type="ECO:0000256" key="4">
    <source>
        <dbReference type="ARBA" id="ARBA00022679"/>
    </source>
</evidence>
<dbReference type="EMBL" id="DS268581">
    <property type="protein sequence ID" value="EFO91751.1"/>
    <property type="molecule type" value="Genomic_DNA"/>
</dbReference>
<evidence type="ECO:0000256" key="5">
    <source>
        <dbReference type="ARBA" id="ARBA00022692"/>
    </source>
</evidence>
<dbReference type="GO" id="GO:0160094">
    <property type="term" value="P:nematode pharynx development"/>
    <property type="evidence" value="ECO:0007669"/>
    <property type="project" value="EnsemblMetazoa"/>
</dbReference>
<dbReference type="GO" id="GO:0009792">
    <property type="term" value="P:embryo development ending in birth or egg hatching"/>
    <property type="evidence" value="ECO:0007669"/>
    <property type="project" value="EnsemblMetazoa"/>
</dbReference>
<dbReference type="GO" id="GO:0002009">
    <property type="term" value="P:morphogenesis of an epithelium"/>
    <property type="evidence" value="ECO:0007669"/>
    <property type="project" value="EnsemblMetazoa"/>
</dbReference>
<dbReference type="AlphaFoldDB" id="E3NB15"/>
<feature type="binding site" evidence="14">
    <location>
        <position position="280"/>
    </location>
    <ligand>
        <name>Mn(2+)</name>
        <dbReference type="ChEBI" id="CHEBI:29035"/>
    </ligand>
</feature>
<dbReference type="GeneID" id="9813003"/>
<accession>E3NB15</accession>
<evidence type="ECO:0000256" key="11">
    <source>
        <dbReference type="ARBA" id="ARBA00023211"/>
    </source>
</evidence>
<dbReference type="GO" id="GO:0046872">
    <property type="term" value="F:metal ion binding"/>
    <property type="evidence" value="ECO:0007669"/>
    <property type="project" value="UniProtKB-KW"/>
</dbReference>
<evidence type="ECO:0000256" key="9">
    <source>
        <dbReference type="ARBA" id="ARBA00023136"/>
    </source>
</evidence>
<evidence type="ECO:0000313" key="18">
    <source>
        <dbReference type="EMBL" id="EFO91751.1"/>
    </source>
</evidence>
<dbReference type="PANTHER" id="PTHR10896:SF65">
    <property type="entry name" value="GALACTOSYLGALACTOSYLXYLOSYLPROTEIN 3-BETA-GLUCURONOSYLTRANSFERASE 3"/>
    <property type="match status" value="1"/>
</dbReference>
<dbReference type="CTD" id="9813003"/>
<feature type="site" description="Interaction with galactose moiety of substrate glycoprotein" evidence="15">
    <location>
        <position position="311"/>
    </location>
</feature>
<evidence type="ECO:0000256" key="10">
    <source>
        <dbReference type="ARBA" id="ARBA00023180"/>
    </source>
</evidence>
<dbReference type="GO" id="GO:0007286">
    <property type="term" value="P:spermatid development"/>
    <property type="evidence" value="ECO:0007669"/>
    <property type="project" value="EnsemblMetazoa"/>
</dbReference>
<evidence type="ECO:0000313" key="19">
    <source>
        <dbReference type="Proteomes" id="UP000008281"/>
    </source>
</evidence>
<keyword evidence="5" id="KW-0812">Transmembrane</keyword>
<comment type="similarity">
    <text evidence="2 16">Belongs to the glycosyltransferase 43 family.</text>
</comment>
<protein>
    <recommendedName>
        <fullName evidence="3 16">Galactosylgalactosylxylosylprotein 3-beta-glucuronosyltransferase</fullName>
        <ecNumber evidence="3 16">2.4.1.135</ecNumber>
    </recommendedName>
</protein>
<proteinExistence type="inferred from homology"/>
<dbReference type="Pfam" id="PF03360">
    <property type="entry name" value="Glyco_transf_43"/>
    <property type="match status" value="1"/>
</dbReference>
<evidence type="ECO:0000256" key="6">
    <source>
        <dbReference type="ARBA" id="ARBA00022723"/>
    </source>
</evidence>
<evidence type="ECO:0000256" key="13">
    <source>
        <dbReference type="PIRSR" id="PIRSR605027-1"/>
    </source>
</evidence>
<evidence type="ECO:0000256" key="14">
    <source>
        <dbReference type="PIRSR" id="PIRSR605027-3"/>
    </source>
</evidence>
<evidence type="ECO:0000256" key="16">
    <source>
        <dbReference type="RuleBase" id="RU363127"/>
    </source>
</evidence>
<reference evidence="18" key="1">
    <citation type="submission" date="2007-07" db="EMBL/GenBank/DDBJ databases">
        <title>PCAP assembly of the Caenorhabditis remanei genome.</title>
        <authorList>
            <consortium name="The Caenorhabditis remanei Sequencing Consortium"/>
            <person name="Wilson R.K."/>
        </authorList>
    </citation>
    <scope>NUCLEOTIDE SEQUENCE [LARGE SCALE GENOMIC DNA]</scope>
    <source>
        <strain evidence="18">PB4641</strain>
    </source>
</reference>
<dbReference type="OrthoDB" id="675023at2759"/>
<evidence type="ECO:0000256" key="3">
    <source>
        <dbReference type="ARBA" id="ARBA00012641"/>
    </source>
</evidence>
<dbReference type="CDD" id="cd00218">
    <property type="entry name" value="GlcAT-I"/>
    <property type="match status" value="1"/>
</dbReference>
<keyword evidence="4 16" id="KW-0808">Transferase</keyword>
<dbReference type="HOGENOM" id="CLU_045177_3_0_1"/>
<comment type="cofactor">
    <cofactor evidence="14 16">
        <name>Mn(2+)</name>
        <dbReference type="ChEBI" id="CHEBI:29035"/>
    </cofactor>
</comment>
<keyword evidence="7 16" id="KW-0735">Signal-anchor</keyword>